<dbReference type="EMBL" id="PQFF01000306">
    <property type="protein sequence ID" value="RHZ62742.1"/>
    <property type="molecule type" value="Genomic_DNA"/>
</dbReference>
<protein>
    <submittedName>
        <fullName evidence="1">Uncharacterized protein</fullName>
    </submittedName>
</protein>
<name>A0A397HI58_9GLOM</name>
<dbReference type="Proteomes" id="UP000266861">
    <property type="component" value="Unassembled WGS sequence"/>
</dbReference>
<sequence>MALKEHQLALREKEAKIFMALKEHQLALREKEAKICEIELNNLIKEKELNNN</sequence>
<dbReference type="AlphaFoldDB" id="A0A397HI58"/>
<reference evidence="1 2" key="1">
    <citation type="submission" date="2018-08" db="EMBL/GenBank/DDBJ databases">
        <title>Genome and evolution of the arbuscular mycorrhizal fungus Diversispora epigaea (formerly Glomus versiforme) and its bacterial endosymbionts.</title>
        <authorList>
            <person name="Sun X."/>
            <person name="Fei Z."/>
            <person name="Harrison M."/>
        </authorList>
    </citation>
    <scope>NUCLEOTIDE SEQUENCE [LARGE SCALE GENOMIC DNA]</scope>
    <source>
        <strain evidence="1 2">IT104</strain>
    </source>
</reference>
<organism evidence="1 2">
    <name type="scientific">Diversispora epigaea</name>
    <dbReference type="NCBI Taxonomy" id="1348612"/>
    <lineage>
        <taxon>Eukaryota</taxon>
        <taxon>Fungi</taxon>
        <taxon>Fungi incertae sedis</taxon>
        <taxon>Mucoromycota</taxon>
        <taxon>Glomeromycotina</taxon>
        <taxon>Glomeromycetes</taxon>
        <taxon>Diversisporales</taxon>
        <taxon>Diversisporaceae</taxon>
        <taxon>Diversispora</taxon>
    </lineage>
</organism>
<gene>
    <name evidence="1" type="ORF">Glove_335g47</name>
</gene>
<keyword evidence="2" id="KW-1185">Reference proteome</keyword>
<comment type="caution">
    <text evidence="1">The sequence shown here is derived from an EMBL/GenBank/DDBJ whole genome shotgun (WGS) entry which is preliminary data.</text>
</comment>
<evidence type="ECO:0000313" key="1">
    <source>
        <dbReference type="EMBL" id="RHZ62742.1"/>
    </source>
</evidence>
<proteinExistence type="predicted"/>
<accession>A0A397HI58</accession>
<evidence type="ECO:0000313" key="2">
    <source>
        <dbReference type="Proteomes" id="UP000266861"/>
    </source>
</evidence>